<dbReference type="SUPFAM" id="SSF53383">
    <property type="entry name" value="PLP-dependent transferases"/>
    <property type="match status" value="1"/>
</dbReference>
<protein>
    <submittedName>
        <fullName evidence="3">N-methyl-L-glucosamine biosynthetic aminotransferase</fullName>
    </submittedName>
</protein>
<comment type="similarity">
    <text evidence="2">Belongs to the DegT/DnrJ/EryC1 family.</text>
</comment>
<dbReference type="Proteomes" id="UP000763557">
    <property type="component" value="Unassembled WGS sequence"/>
</dbReference>
<dbReference type="PIRSF" id="PIRSF000390">
    <property type="entry name" value="PLP_StrS"/>
    <property type="match status" value="1"/>
</dbReference>
<gene>
    <name evidence="3" type="ORF">GC106_81450</name>
</gene>
<name>A0ABX2FHJ0_9PSEU</name>
<comment type="caution">
    <text evidence="3">The sequence shown here is derived from an EMBL/GenBank/DDBJ whole genome shotgun (WGS) entry which is preliminary data.</text>
</comment>
<accession>A0ABX2FHJ0</accession>
<dbReference type="InterPro" id="IPR015424">
    <property type="entry name" value="PyrdxlP-dep_Trfase"/>
</dbReference>
<dbReference type="Gene3D" id="3.40.640.10">
    <property type="entry name" value="Type I PLP-dependent aspartate aminotransferase-like (Major domain)"/>
    <property type="match status" value="1"/>
</dbReference>
<dbReference type="CDD" id="cd00616">
    <property type="entry name" value="AHBA_syn"/>
    <property type="match status" value="1"/>
</dbReference>
<dbReference type="PANTHER" id="PTHR30244:SF34">
    <property type="entry name" value="DTDP-4-AMINO-4,6-DIDEOXYGALACTOSE TRANSAMINASE"/>
    <property type="match status" value="1"/>
</dbReference>
<dbReference type="GO" id="GO:0008483">
    <property type="term" value="F:transaminase activity"/>
    <property type="evidence" value="ECO:0007669"/>
    <property type="project" value="UniProtKB-KW"/>
</dbReference>
<evidence type="ECO:0000313" key="3">
    <source>
        <dbReference type="EMBL" id="NRN70871.1"/>
    </source>
</evidence>
<dbReference type="Pfam" id="PF01041">
    <property type="entry name" value="DegT_DnrJ_EryC1"/>
    <property type="match status" value="1"/>
</dbReference>
<dbReference type="Gene3D" id="3.90.1150.10">
    <property type="entry name" value="Aspartate Aminotransferase, domain 1"/>
    <property type="match status" value="1"/>
</dbReference>
<dbReference type="EMBL" id="JAAATY010000046">
    <property type="protein sequence ID" value="NRN70871.1"/>
    <property type="molecule type" value="Genomic_DNA"/>
</dbReference>
<dbReference type="InterPro" id="IPR015421">
    <property type="entry name" value="PyrdxlP-dep_Trfase_major"/>
</dbReference>
<keyword evidence="3" id="KW-0808">Transferase</keyword>
<evidence type="ECO:0000256" key="2">
    <source>
        <dbReference type="RuleBase" id="RU004508"/>
    </source>
</evidence>
<comment type="cofactor">
    <cofactor evidence="1">
        <name>pyridoxal 5'-phosphate</name>
        <dbReference type="ChEBI" id="CHEBI:597326"/>
    </cofactor>
</comment>
<dbReference type="InterPro" id="IPR000653">
    <property type="entry name" value="DegT/StrS_aminotransferase"/>
</dbReference>
<keyword evidence="3" id="KW-0032">Aminotransferase</keyword>
<organism evidence="3 4">
    <name type="scientific">Kibdelosporangium persicum</name>
    <dbReference type="NCBI Taxonomy" id="2698649"/>
    <lineage>
        <taxon>Bacteria</taxon>
        <taxon>Bacillati</taxon>
        <taxon>Actinomycetota</taxon>
        <taxon>Actinomycetes</taxon>
        <taxon>Pseudonocardiales</taxon>
        <taxon>Pseudonocardiaceae</taxon>
        <taxon>Kibdelosporangium</taxon>
    </lineage>
</organism>
<sequence>MTTVERNRLAIDGGAPVRDHPIVTTVPPTAADVAAAAAVLRSGRLGGPEHPETHRFEAELAAFGEVPHAVAVNSGTAAIHAILAGLGVGPGDEVIVPAHTFIASATPVLMVGAKPVVVDVDDSTYCIDPAAAAAEVTRRTKAIVAVHINGHPAPVDRLPSGIPVVSDACQAHGAALGGVPVAALGAAAAFSFWQDKLMTTGGEGGALLTADPAIAEAANLLRSHGLRQIPGSRDFHHPVLGYNYRLTGPQSAMGRSQLSRLPEMLAVRRRNARKLIEALDGIAGITPPVVRPGARHVFWKFVIAVDPEQFTVDVRGFMRALAAEGVPAAPRYPVALHKQPVLSSGRLAACPVAESLSSRLLTVALPATEQDDDVADVAEAVRKVATALRR</sequence>
<dbReference type="PANTHER" id="PTHR30244">
    <property type="entry name" value="TRANSAMINASE"/>
    <property type="match status" value="1"/>
</dbReference>
<reference evidence="3 4" key="1">
    <citation type="submission" date="2020-01" db="EMBL/GenBank/DDBJ databases">
        <title>Kibdelosporangium persica a novel Actinomycetes from a hot desert in Iran.</title>
        <authorList>
            <person name="Safaei N."/>
            <person name="Zaburannyi N."/>
            <person name="Mueller R."/>
            <person name="Wink J."/>
        </authorList>
    </citation>
    <scope>NUCLEOTIDE SEQUENCE [LARGE SCALE GENOMIC DNA]</scope>
    <source>
        <strain evidence="3 4">4NS15</strain>
    </source>
</reference>
<proteinExistence type="inferred from homology"/>
<evidence type="ECO:0000256" key="1">
    <source>
        <dbReference type="ARBA" id="ARBA00001933"/>
    </source>
</evidence>
<dbReference type="InterPro" id="IPR015422">
    <property type="entry name" value="PyrdxlP-dep_Trfase_small"/>
</dbReference>
<evidence type="ECO:0000313" key="4">
    <source>
        <dbReference type="Proteomes" id="UP000763557"/>
    </source>
</evidence>
<keyword evidence="2" id="KW-0663">Pyridoxal phosphate</keyword>
<dbReference type="RefSeq" id="WP_173142031.1">
    <property type="nucleotide sequence ID" value="NZ_CBCSGW010000003.1"/>
</dbReference>
<keyword evidence="4" id="KW-1185">Reference proteome</keyword>